<evidence type="ECO:0000313" key="1">
    <source>
        <dbReference type="EMBL" id="SDZ94335.1"/>
    </source>
</evidence>
<sequence>MKVTITGLDRLNAKLKKLPTTLEDAVFDATFEIVEDIQGRVESKLNSSIYYNRGGLAGSNKNEVVKDSEGKIVGRVWNDDPVSVFREFGTGPVGEASPKDLPEGVNPVYTKEAWFFPVDAVDIDLTAIYGMRKITIQGKEFYRTSGQPARPFMYPAFKEGIDKAEEVYKEHVQKNLRKGLGQ</sequence>
<comment type="caution">
    <text evidence="1">The sequence shown here is derived from an EMBL/GenBank/DDBJ whole genome shotgun (WGS) entry which is preliminary data.</text>
</comment>
<keyword evidence="2" id="KW-1185">Reference proteome</keyword>
<dbReference type="EMBL" id="FNQH01000001">
    <property type="protein sequence ID" value="SDZ94335.1"/>
    <property type="molecule type" value="Genomic_DNA"/>
</dbReference>
<gene>
    <name evidence="1" type="ORF">SAMN04488525_101685</name>
</gene>
<proteinExistence type="predicted"/>
<reference evidence="1 2" key="1">
    <citation type="submission" date="2016-10" db="EMBL/GenBank/DDBJ databases">
        <authorList>
            <person name="Varghese N."/>
            <person name="Submissions S."/>
        </authorList>
    </citation>
    <scope>NUCLEOTIDE SEQUENCE [LARGE SCALE GENOMIC DNA]</scope>
    <source>
        <strain evidence="1 2">DSM 14526</strain>
    </source>
</reference>
<dbReference type="AlphaFoldDB" id="A0AB37ZXB4"/>
<evidence type="ECO:0008006" key="3">
    <source>
        <dbReference type="Google" id="ProtNLM"/>
    </source>
</evidence>
<name>A0AB37ZXB4_9LACT</name>
<protein>
    <recommendedName>
        <fullName evidence="3">HK97 gp10 family phage protein</fullName>
    </recommendedName>
</protein>
<evidence type="ECO:0000313" key="2">
    <source>
        <dbReference type="Proteomes" id="UP000199042"/>
    </source>
</evidence>
<dbReference type="RefSeq" id="WP_086986750.1">
    <property type="nucleotide sequence ID" value="NZ_FJNA01000002.1"/>
</dbReference>
<dbReference type="Proteomes" id="UP000199042">
    <property type="component" value="Unassembled WGS sequence"/>
</dbReference>
<accession>A0AB37ZXB4</accession>
<organism evidence="1 2">
    <name type="scientific">Trichococcus collinsii</name>
    <dbReference type="NCBI Taxonomy" id="157076"/>
    <lineage>
        <taxon>Bacteria</taxon>
        <taxon>Bacillati</taxon>
        <taxon>Bacillota</taxon>
        <taxon>Bacilli</taxon>
        <taxon>Lactobacillales</taxon>
        <taxon>Carnobacteriaceae</taxon>
        <taxon>Trichococcus</taxon>
    </lineage>
</organism>